<accession>A0AAN4N251</accession>
<name>A0AAN4N251_BACFG</name>
<comment type="caution">
    <text evidence="1">The sequence shown here is derived from an EMBL/GenBank/DDBJ whole genome shotgun (WGS) entry which is preliminary data.</text>
</comment>
<dbReference type="EMBL" id="JGEA01000009">
    <property type="protein sequence ID" value="EYA16082.1"/>
    <property type="molecule type" value="Genomic_DNA"/>
</dbReference>
<sequence length="38" mass="4540">MSEYKSSTWDYYIWGVSDFMEVAILKCSSYDPFAARYE</sequence>
<dbReference type="AlphaFoldDB" id="A0AAN4N251"/>
<reference evidence="1 2" key="1">
    <citation type="submission" date="2014-02" db="EMBL/GenBank/DDBJ databases">
        <authorList>
            <person name="Sears C."/>
            <person name="Carroll K."/>
            <person name="Sack B.R."/>
            <person name="Qadri F."/>
            <person name="Myers L.L."/>
            <person name="Chung G.-T."/>
            <person name="Escheverria P."/>
            <person name="Fraser C.M."/>
            <person name="Sadzewicz L."/>
            <person name="Shefchek K.A."/>
            <person name="Tallon L."/>
            <person name="Das S.P."/>
            <person name="Daugherty S."/>
            <person name="Mongodin E.F."/>
        </authorList>
    </citation>
    <scope>NUCLEOTIDE SEQUENCE [LARGE SCALE GENOMIC DNA]</scope>
    <source>
        <strain evidence="1 2">1007-1-F #10</strain>
    </source>
</reference>
<dbReference type="Proteomes" id="UP000022433">
    <property type="component" value="Unassembled WGS sequence"/>
</dbReference>
<evidence type="ECO:0000313" key="2">
    <source>
        <dbReference type="Proteomes" id="UP000022433"/>
    </source>
</evidence>
<organism evidence="1 2">
    <name type="scientific">Bacteroides fragilis str. 1007-1-F #10</name>
    <dbReference type="NCBI Taxonomy" id="1339295"/>
    <lineage>
        <taxon>Bacteria</taxon>
        <taxon>Pseudomonadati</taxon>
        <taxon>Bacteroidota</taxon>
        <taxon>Bacteroidia</taxon>
        <taxon>Bacteroidales</taxon>
        <taxon>Bacteroidaceae</taxon>
        <taxon>Bacteroides</taxon>
    </lineage>
</organism>
<evidence type="ECO:0000313" key="1">
    <source>
        <dbReference type="EMBL" id="EYA16082.1"/>
    </source>
</evidence>
<proteinExistence type="predicted"/>
<protein>
    <submittedName>
        <fullName evidence="1">Uncharacterized protein</fullName>
    </submittedName>
</protein>
<gene>
    <name evidence="1" type="ORF">M104_0805</name>
</gene>